<feature type="compositionally biased region" description="Pro residues" evidence="1">
    <location>
        <begin position="774"/>
        <end position="784"/>
    </location>
</feature>
<keyword evidence="2" id="KW-0067">ATP-binding</keyword>
<organism evidence="3 4">
    <name type="scientific">Candidatus Syntropharchaeum butanivorans</name>
    <dbReference type="NCBI Taxonomy" id="1839936"/>
    <lineage>
        <taxon>Archaea</taxon>
        <taxon>Methanobacteriati</taxon>
        <taxon>Methanobacteriota</taxon>
        <taxon>Stenosarchaea group</taxon>
        <taxon>Methanomicrobia</taxon>
        <taxon>Methanosarcinales</taxon>
        <taxon>ANME-2 cluster</taxon>
        <taxon>Candidatus Syntropharchaeum</taxon>
    </lineage>
</organism>
<dbReference type="Proteomes" id="UP000885936">
    <property type="component" value="Unassembled WGS sequence"/>
</dbReference>
<dbReference type="GO" id="GO:0005524">
    <property type="term" value="F:ATP binding"/>
    <property type="evidence" value="ECO:0007669"/>
    <property type="project" value="UniProtKB-KW"/>
</dbReference>
<reference evidence="2" key="2">
    <citation type="journal article" date="2020" name="mSystems">
        <title>Genome- and Community-Level Interaction Insights into Carbon Utilization and Element Cycling Functions of Hydrothermarchaeota in Hydrothermal Sediment.</title>
        <authorList>
            <person name="Zhou Z."/>
            <person name="Liu Y."/>
            <person name="Xu W."/>
            <person name="Pan J."/>
            <person name="Luo Z.H."/>
            <person name="Li M."/>
        </authorList>
    </citation>
    <scope>NUCLEOTIDE SEQUENCE [LARGE SCALE GENOMIC DNA]</scope>
    <source>
        <strain evidence="2">HyVt-386</strain>
    </source>
</reference>
<evidence type="ECO:0000313" key="4">
    <source>
        <dbReference type="Proteomes" id="UP000185779"/>
    </source>
</evidence>
<name>A0A1F2P375_9EURY</name>
<keyword evidence="2" id="KW-0547">Nucleotide-binding</keyword>
<evidence type="ECO:0000313" key="3">
    <source>
        <dbReference type="EMBL" id="OFV65717.1"/>
    </source>
</evidence>
<dbReference type="InterPro" id="IPR007555">
    <property type="entry name" value="DUF499"/>
</dbReference>
<reference evidence="3 4" key="1">
    <citation type="submission" date="2016-05" db="EMBL/GenBank/DDBJ databases">
        <title>Microbial consortia oxidize butane by reversing methanogenesis.</title>
        <authorList>
            <person name="Laso-Perez R."/>
            <person name="Richter M."/>
            <person name="Wegener G."/>
            <person name="Musat F."/>
        </authorList>
    </citation>
    <scope>NUCLEOTIDE SEQUENCE [LARGE SCALE GENOMIC DNA]</scope>
    <source>
        <strain evidence="3">BOX1</strain>
    </source>
</reference>
<accession>A0A1F2P375</accession>
<dbReference type="PATRIC" id="fig|1839936.3.peg.1316"/>
<gene>
    <name evidence="2" type="ORF">ENI32_02975</name>
    <name evidence="3" type="ORF">SBU_001300</name>
</gene>
<protein>
    <submittedName>
        <fullName evidence="2">ATP-binding protein</fullName>
    </submittedName>
    <submittedName>
        <fullName evidence="3">ATPase AAA</fullName>
    </submittedName>
</protein>
<sequence>MKPFHLVAIPHRDILEGRLTMDVFAADLWEVFQQRAVEDYQNPEVFFRKTYLTSGLKDLLKITQKRLGGEGGDPVIQIQTPFGGGKTHALIALYHAFTNPEVARKYVSGVVKANTVVIVGTAISPKEEDGNITGTIWGEIEKQLEGEIKELNTAVSPGREKLRELLSRHQPLLILMDEVLEYVTKAAGIRVEDSKLSAQTMAFLQELTETVKTLDRTLLVITLPSSIIEHYDESAERLFLQLQKVSGRMEKIYTPVAGEEIYEVIRRRLFREVDLDAAREIVNEYIDYYDKEGILQLDKAEYRNKLLRSYPFHPEVIDVLHRRWGSIPTFQRTRGVLRILSLAVYRLKDSSIPLIRPCDFDLSFSEISEELIKHIGREFESVLSADITSKDANAKKVDKSVGMSYQGLNLGTKLATAVFLYSFSGGEKGVTLGELKLACADPNVPSSVTTEIADGLKNSLFYIQHDGGRYFFTSQPNLNSILVTRMSEIENGALKAEIKSLVERYADKAIATYIWPRNPKDVPDTEDFKLVILPSLNPDFCKELLENYGENPRVNKNTLFFLCPMESERIGFENWVRRRLAWQSIADDRTLNLTDNQRKDVTNNLKDMKKNERIQLRSFYRLVYVPARDDLKEIDLGIPVFGETKTLSKEVLDRLKVESEIVEKLSPILITERYLGSKDYLEIKQLYKSLLTTPGEPRIPRQNFIRSLQEGVEQGIFGFGTVKDGVECLKFKETPSIHIEEYEAIVRKELCEKPPEPPEVPPAGAGDESKGVITPPPPTSPTPQPRYCKVALSVRIPKGKFSEFYQGVIRTLENSFEETDIKIEIVAGKGTIAKGDYENKIKETLFQINAKIEEESFEGD</sequence>
<dbReference type="EMBL" id="LYOR01000007">
    <property type="protein sequence ID" value="OFV65717.1"/>
    <property type="molecule type" value="Genomic_DNA"/>
</dbReference>
<feature type="region of interest" description="Disordered" evidence="1">
    <location>
        <begin position="753"/>
        <end position="786"/>
    </location>
</feature>
<dbReference type="EMBL" id="DRIE01000049">
    <property type="protein sequence ID" value="HEC56833.1"/>
    <property type="molecule type" value="Genomic_DNA"/>
</dbReference>
<dbReference type="Pfam" id="PF04465">
    <property type="entry name" value="DUF499"/>
    <property type="match status" value="1"/>
</dbReference>
<comment type="caution">
    <text evidence="3">The sequence shown here is derived from an EMBL/GenBank/DDBJ whole genome shotgun (WGS) entry which is preliminary data.</text>
</comment>
<keyword evidence="4" id="KW-1185">Reference proteome</keyword>
<dbReference type="STRING" id="1839936.SBU_001300"/>
<evidence type="ECO:0000256" key="1">
    <source>
        <dbReference type="SAM" id="MobiDB-lite"/>
    </source>
</evidence>
<dbReference type="AlphaFoldDB" id="A0A1F2P375"/>
<evidence type="ECO:0000313" key="2">
    <source>
        <dbReference type="EMBL" id="HEC56833.1"/>
    </source>
</evidence>
<proteinExistence type="predicted"/>
<dbReference type="Proteomes" id="UP000185779">
    <property type="component" value="Unassembled WGS sequence"/>
</dbReference>